<proteinExistence type="predicted"/>
<organism evidence="2 3">
    <name type="scientific">Paenibacillus xanthanilyticus</name>
    <dbReference type="NCBI Taxonomy" id="1783531"/>
    <lineage>
        <taxon>Bacteria</taxon>
        <taxon>Bacillati</taxon>
        <taxon>Bacillota</taxon>
        <taxon>Bacilli</taxon>
        <taxon>Bacillales</taxon>
        <taxon>Paenibacillaceae</taxon>
        <taxon>Paenibacillus</taxon>
    </lineage>
</organism>
<dbReference type="RefSeq" id="WP_377721916.1">
    <property type="nucleotide sequence ID" value="NZ_JBHSAM010000034.1"/>
</dbReference>
<comment type="caution">
    <text evidence="2">The sequence shown here is derived from an EMBL/GenBank/DDBJ whole genome shotgun (WGS) entry which is preliminary data.</text>
</comment>
<feature type="transmembrane region" description="Helical" evidence="1">
    <location>
        <begin position="327"/>
        <end position="349"/>
    </location>
</feature>
<protein>
    <recommendedName>
        <fullName evidence="4">Glycosyltransferase RgtA/B/C/D-like domain-containing protein</fullName>
    </recommendedName>
</protein>
<feature type="transmembrane region" description="Helical" evidence="1">
    <location>
        <begin position="45"/>
        <end position="69"/>
    </location>
</feature>
<evidence type="ECO:0000256" key="1">
    <source>
        <dbReference type="SAM" id="Phobius"/>
    </source>
</evidence>
<feature type="transmembrane region" description="Helical" evidence="1">
    <location>
        <begin position="498"/>
        <end position="517"/>
    </location>
</feature>
<dbReference type="Proteomes" id="UP001595715">
    <property type="component" value="Unassembled WGS sequence"/>
</dbReference>
<feature type="transmembrane region" description="Helical" evidence="1">
    <location>
        <begin position="156"/>
        <end position="174"/>
    </location>
</feature>
<reference evidence="3" key="1">
    <citation type="journal article" date="2019" name="Int. J. Syst. Evol. Microbiol.">
        <title>The Global Catalogue of Microorganisms (GCM) 10K type strain sequencing project: providing services to taxonomists for standard genome sequencing and annotation.</title>
        <authorList>
            <consortium name="The Broad Institute Genomics Platform"/>
            <consortium name="The Broad Institute Genome Sequencing Center for Infectious Disease"/>
            <person name="Wu L."/>
            <person name="Ma J."/>
        </authorList>
    </citation>
    <scope>NUCLEOTIDE SEQUENCE [LARGE SCALE GENOMIC DNA]</scope>
    <source>
        <strain evidence="3">IBRC-M 10987</strain>
    </source>
</reference>
<keyword evidence="1" id="KW-0812">Transmembrane</keyword>
<gene>
    <name evidence="2" type="ORF">ACFOZ8_27370</name>
</gene>
<feature type="transmembrane region" description="Helical" evidence="1">
    <location>
        <begin position="435"/>
        <end position="457"/>
    </location>
</feature>
<keyword evidence="1" id="KW-0472">Membrane</keyword>
<dbReference type="EMBL" id="JBHSAM010000034">
    <property type="protein sequence ID" value="MFC4103348.1"/>
    <property type="molecule type" value="Genomic_DNA"/>
</dbReference>
<feature type="transmembrane region" description="Helical" evidence="1">
    <location>
        <begin position="257"/>
        <end position="276"/>
    </location>
</feature>
<feature type="transmembrane region" description="Helical" evidence="1">
    <location>
        <begin position="469"/>
        <end position="486"/>
    </location>
</feature>
<evidence type="ECO:0000313" key="2">
    <source>
        <dbReference type="EMBL" id="MFC4103348.1"/>
    </source>
</evidence>
<accession>A0ABV8KBH0</accession>
<keyword evidence="1" id="KW-1133">Transmembrane helix</keyword>
<feature type="transmembrane region" description="Helical" evidence="1">
    <location>
        <begin position="288"/>
        <end position="307"/>
    </location>
</feature>
<keyword evidence="3" id="KW-1185">Reference proteome</keyword>
<evidence type="ECO:0008006" key="4">
    <source>
        <dbReference type="Google" id="ProtNLM"/>
    </source>
</evidence>
<feature type="transmembrane region" description="Helical" evidence="1">
    <location>
        <begin position="361"/>
        <end position="385"/>
    </location>
</feature>
<name>A0ABV8KBH0_9BACL</name>
<evidence type="ECO:0000313" key="3">
    <source>
        <dbReference type="Proteomes" id="UP001595715"/>
    </source>
</evidence>
<sequence>MMHFAFACAVLFLLWPRLFLRAEPGDRLAGVFALFMKAACLYIVLGYVLVALRLYEFMAVAAVLALLSARRLWQRGGKQARADLTRQLRLRFYAMFDGGLRLGRPWRWKHAQGTNALRPSGERDVRSEADLGQGDRAVNSQRAAAGAHWRARLRDWMPSALLLAVLGAGAYIRFYDAVHYAAPALSDGAVTLAWMKYISERILFHDGLYPQGLHIILSLLEKFAAIDPLYVQKYTGPLCGLATAAGFYFVLSRLTGSPYAGIAGAAVYSFGGSFLMGGDWERQAATNAQEFAFVFIFPSLYFLLRYLQTGGRFAFRTALAGLGATGFVHTLALAYAGMGVGVCLIAAALGRDTRAWRRIGAAAAGAAGTAVATYAPIQIGAWLGIPMHGSSADFLTSTTAAVIPELTGADKLGLGALAIIAASLLIGWKRGERRLAEWFALGMGTASFLLYYIAPYLTKSLVLAARTQVLWALGICFVTGFAWWSLWRAAGARRLRPAVEAAAVAACLVCFATVVRITPIVTYKMDWESMYRQYLRIAGEQPPHTWGMFSQEEGYSLVYSIGYHEYVRTLVAMYDPSLPPLTRYGQPAPDPGLAPTLFIVEEKQVYRVPKHLTIYEELARERYAKHEEERRLLADWLQVYSAHHGAPEIYYEDAQIRIWYIERPEAKDKNYRRLWGSPT</sequence>
<feature type="transmembrane region" description="Helical" evidence="1">
    <location>
        <begin position="412"/>
        <end position="428"/>
    </location>
</feature>